<evidence type="ECO:0000259" key="1">
    <source>
        <dbReference type="PROSITE" id="PS50125"/>
    </source>
</evidence>
<dbReference type="PANTHER" id="PTHR43081:SF11">
    <property type="entry name" value="BLR2264 PROTEIN"/>
    <property type="match status" value="1"/>
</dbReference>
<evidence type="ECO:0000313" key="3">
    <source>
        <dbReference type="Proteomes" id="UP000019486"/>
    </source>
</evidence>
<dbReference type="GO" id="GO:0004016">
    <property type="term" value="F:adenylate cyclase activity"/>
    <property type="evidence" value="ECO:0007669"/>
    <property type="project" value="UniProtKB-ARBA"/>
</dbReference>
<dbReference type="InterPro" id="IPR029787">
    <property type="entry name" value="Nucleotide_cyclase"/>
</dbReference>
<protein>
    <submittedName>
        <fullName evidence="2">Adenylate cyclase</fullName>
    </submittedName>
</protein>
<sequence length="399" mass="43188">MRHVSSRSTTTHRWRLHGSAPILDIVEWLAGDDCRAMDEAAFIAGLGRRLRSVGLPIDRLTLHLRTLHPEILGRTVAWAPNEPVEIHDREHGMEVSAGFLGSPVRRVMDSGETLLVRPTDPAGSPWPLMDVFAGRGLAELLIVPLNTADGPVSAAAFGTVRPRGFSAGERAALDRILPALRNSCELRTLRQVELTLLDTFVGSGTARRILAGHVRRGQMETLRTALMLCDMRGFTSLSNRLPGVRVLELLNLYFDQVLPAVASAGGEVLKFMGDAVLAFFPGSSPEVACTAAMRAAEEVCARLTALAATDPPLAATIALHYGEVSYGNIGSGRRLDFTLIGPDVNLVSRIQTVCSRTDHPVLMSRRFAEMLPPDQTAPAGTYSLKGFSEPVDLFKRVGT</sequence>
<dbReference type="SMART" id="SM00044">
    <property type="entry name" value="CYCc"/>
    <property type="match status" value="1"/>
</dbReference>
<feature type="domain" description="Guanylate cyclase" evidence="1">
    <location>
        <begin position="225"/>
        <end position="351"/>
    </location>
</feature>
<dbReference type="InterPro" id="IPR001054">
    <property type="entry name" value="A/G_cyclase"/>
</dbReference>
<organism evidence="2 3">
    <name type="scientific">Skermanella stibiiresistens SB22</name>
    <dbReference type="NCBI Taxonomy" id="1385369"/>
    <lineage>
        <taxon>Bacteria</taxon>
        <taxon>Pseudomonadati</taxon>
        <taxon>Pseudomonadota</taxon>
        <taxon>Alphaproteobacteria</taxon>
        <taxon>Rhodospirillales</taxon>
        <taxon>Azospirillaceae</taxon>
        <taxon>Skermanella</taxon>
    </lineage>
</organism>
<comment type="caution">
    <text evidence="2">The sequence shown here is derived from an EMBL/GenBank/DDBJ whole genome shotgun (WGS) entry which is preliminary data.</text>
</comment>
<gene>
    <name evidence="2" type="ORF">N825_30030</name>
</gene>
<dbReference type="AlphaFoldDB" id="W9GQP3"/>
<accession>W9GQP3</accession>
<dbReference type="InterPro" id="IPR050697">
    <property type="entry name" value="Adenylyl/Guanylyl_Cyclase_3/4"/>
</dbReference>
<dbReference type="SUPFAM" id="SSF55073">
    <property type="entry name" value="Nucleotide cyclase"/>
    <property type="match status" value="1"/>
</dbReference>
<dbReference type="GO" id="GO:0006171">
    <property type="term" value="P:cAMP biosynthetic process"/>
    <property type="evidence" value="ECO:0007669"/>
    <property type="project" value="TreeGrafter"/>
</dbReference>
<dbReference type="PATRIC" id="fig|1385369.3.peg.6889"/>
<keyword evidence="3" id="KW-1185">Reference proteome</keyword>
<dbReference type="PANTHER" id="PTHR43081">
    <property type="entry name" value="ADENYLATE CYCLASE, TERMINAL-DIFFERENTIATION SPECIFIC-RELATED"/>
    <property type="match status" value="1"/>
</dbReference>
<dbReference type="OrthoDB" id="4565346at2"/>
<dbReference type="PROSITE" id="PS50125">
    <property type="entry name" value="GUANYLATE_CYCLASE_2"/>
    <property type="match status" value="1"/>
</dbReference>
<dbReference type="RefSeq" id="WP_051513989.1">
    <property type="nucleotide sequence ID" value="NZ_AVFL01000053.1"/>
</dbReference>
<name>W9GQP3_9PROT</name>
<dbReference type="Gene3D" id="3.30.70.1230">
    <property type="entry name" value="Nucleotide cyclase"/>
    <property type="match status" value="1"/>
</dbReference>
<dbReference type="EMBL" id="AVFL01000053">
    <property type="protein sequence ID" value="EWY36099.1"/>
    <property type="molecule type" value="Genomic_DNA"/>
</dbReference>
<proteinExistence type="predicted"/>
<reference evidence="2 3" key="1">
    <citation type="submission" date="2013-08" db="EMBL/GenBank/DDBJ databases">
        <title>The genome sequence of Skermanella stibiiresistens.</title>
        <authorList>
            <person name="Zhu W."/>
            <person name="Wang G."/>
        </authorList>
    </citation>
    <scope>NUCLEOTIDE SEQUENCE [LARGE SCALE GENOMIC DNA]</scope>
    <source>
        <strain evidence="2 3">SB22</strain>
    </source>
</reference>
<dbReference type="Pfam" id="PF00211">
    <property type="entry name" value="Guanylate_cyc"/>
    <property type="match status" value="1"/>
</dbReference>
<dbReference type="CDD" id="cd07302">
    <property type="entry name" value="CHD"/>
    <property type="match status" value="1"/>
</dbReference>
<dbReference type="GO" id="GO:0035556">
    <property type="term" value="P:intracellular signal transduction"/>
    <property type="evidence" value="ECO:0007669"/>
    <property type="project" value="InterPro"/>
</dbReference>
<evidence type="ECO:0000313" key="2">
    <source>
        <dbReference type="EMBL" id="EWY36099.1"/>
    </source>
</evidence>
<dbReference type="STRING" id="1385369.N825_30030"/>
<dbReference type="Proteomes" id="UP000019486">
    <property type="component" value="Unassembled WGS sequence"/>
</dbReference>